<dbReference type="CDD" id="cd00198">
    <property type="entry name" value="vWFA"/>
    <property type="match status" value="1"/>
</dbReference>
<evidence type="ECO:0000259" key="2">
    <source>
        <dbReference type="PROSITE" id="PS50234"/>
    </source>
</evidence>
<dbReference type="AlphaFoldDB" id="A0A1T5BS73"/>
<feature type="compositionally biased region" description="Pro residues" evidence="1">
    <location>
        <begin position="147"/>
        <end position="177"/>
    </location>
</feature>
<dbReference type="Pfam" id="PF13519">
    <property type="entry name" value="VWA_2"/>
    <property type="match status" value="1"/>
</dbReference>
<dbReference type="InterPro" id="IPR047589">
    <property type="entry name" value="DUF11_rpt"/>
</dbReference>
<dbReference type="Gene3D" id="3.40.50.410">
    <property type="entry name" value="von Willebrand factor, type A domain"/>
    <property type="match status" value="1"/>
</dbReference>
<organism evidence="3 4">
    <name type="scientific">Acetoanaerobium noterae</name>
    <dbReference type="NCBI Taxonomy" id="745369"/>
    <lineage>
        <taxon>Bacteria</taxon>
        <taxon>Bacillati</taxon>
        <taxon>Bacillota</taxon>
        <taxon>Clostridia</taxon>
        <taxon>Peptostreptococcales</taxon>
        <taxon>Filifactoraceae</taxon>
        <taxon>Acetoanaerobium</taxon>
    </lineage>
</organism>
<feature type="region of interest" description="Disordered" evidence="1">
    <location>
        <begin position="38"/>
        <end position="177"/>
    </location>
</feature>
<evidence type="ECO:0000256" key="1">
    <source>
        <dbReference type="SAM" id="MobiDB-lite"/>
    </source>
</evidence>
<dbReference type="Pfam" id="PF01345">
    <property type="entry name" value="DUF11"/>
    <property type="match status" value="1"/>
</dbReference>
<gene>
    <name evidence="3" type="ORF">SAMN02745120_1836</name>
</gene>
<proteinExistence type="predicted"/>
<reference evidence="4" key="1">
    <citation type="submission" date="2017-02" db="EMBL/GenBank/DDBJ databases">
        <authorList>
            <person name="Varghese N."/>
            <person name="Submissions S."/>
        </authorList>
    </citation>
    <scope>NUCLEOTIDE SEQUENCE [LARGE SCALE GENOMIC DNA]</scope>
    <source>
        <strain evidence="4">ATCC 35199</strain>
    </source>
</reference>
<name>A0A1T5BS73_9FIRM</name>
<dbReference type="SMART" id="SM00327">
    <property type="entry name" value="VWA"/>
    <property type="match status" value="1"/>
</dbReference>
<dbReference type="OrthoDB" id="1912885at2"/>
<dbReference type="Gene3D" id="2.60.40.1170">
    <property type="entry name" value="Mu homology domain, subdomain B"/>
    <property type="match status" value="1"/>
</dbReference>
<dbReference type="InterPro" id="IPR002035">
    <property type="entry name" value="VWF_A"/>
</dbReference>
<dbReference type="NCBIfam" id="TIGR01451">
    <property type="entry name" value="B_ant_repeat"/>
    <property type="match status" value="1"/>
</dbReference>
<dbReference type="EMBL" id="FUYN01000003">
    <property type="protein sequence ID" value="SKB50118.1"/>
    <property type="molecule type" value="Genomic_DNA"/>
</dbReference>
<dbReference type="RefSeq" id="WP_079589657.1">
    <property type="nucleotide sequence ID" value="NZ_FUYN01000003.1"/>
</dbReference>
<dbReference type="SUPFAM" id="SSF53300">
    <property type="entry name" value="vWA-like"/>
    <property type="match status" value="1"/>
</dbReference>
<dbReference type="InterPro" id="IPR001434">
    <property type="entry name" value="OmcB-like_DUF11"/>
</dbReference>
<feature type="domain" description="VWFA" evidence="2">
    <location>
        <begin position="399"/>
        <end position="613"/>
    </location>
</feature>
<evidence type="ECO:0000313" key="4">
    <source>
        <dbReference type="Proteomes" id="UP000243406"/>
    </source>
</evidence>
<evidence type="ECO:0000313" key="3">
    <source>
        <dbReference type="EMBL" id="SKB50118.1"/>
    </source>
</evidence>
<keyword evidence="4" id="KW-1185">Reference proteome</keyword>
<dbReference type="InterPro" id="IPR036465">
    <property type="entry name" value="vWFA_dom_sf"/>
</dbReference>
<protein>
    <submittedName>
        <fullName evidence="3">Conserved repeat domain-containing protein</fullName>
    </submittedName>
</protein>
<dbReference type="PROSITE" id="PS50234">
    <property type="entry name" value="VWFA"/>
    <property type="match status" value="1"/>
</dbReference>
<dbReference type="Proteomes" id="UP000243406">
    <property type="component" value="Unassembled WGS sequence"/>
</dbReference>
<accession>A0A1T5BS73</accession>
<feature type="compositionally biased region" description="Acidic residues" evidence="1">
    <location>
        <begin position="59"/>
        <end position="113"/>
    </location>
</feature>
<sequence length="877" mass="95217">MKKIKLWQIIILIFALTFVNIHPALIYASQLEVESQDVSSDSVEGEVDIQSEDAPQVEASDEEQNIEPQEGEGEQNLEEQEPPGEPQAEEDLDSPDGDIENPDGEEVIEDEETPQGPVDGELPPTEEEPVDGELPPVEEPVEEPVDPNVPPIEEPVDPNAPPVDPNTPPVDPNAPPVDPVVDPTVPVIGGGGVIIPPITAIPGEEIIVTKTADKDQVNPGETINYTIEVTNNSGGDLTGLTVEDPMINLIETFDLLTGETKVFTGSFEVKQPEPIMVAGEEIMVAPEEPPVITNTVRVYGTGPVGEINKTATAVVNGDATLLPEIIELAEASQETGDIFVDISKYQELPMLRSFGLSVVNPYENDFLSIDKTAKTLDLEERLYQIDFQITGTPPDKPIDVFLVIDTSGSMGYRIPGDSHTPLYYAKDAAIEFAKKIIDEVPGSRVGVIEFYGPQYASGYGDSDDARVVTELTNNKTTLTNNINSLVAGGGTNTQAGYNLANTKISQIESSRDSVKAVVFLTDGVSTASNGNLYGPGDPINHNVHTIAGYTAGQSLYSTLGGNLFNIGLFGVYEDETEVLAIARDTMNLAVNYDSEKYYETMSAANLNPVYQTIATKLQYAATNAGVVDFMSIPVNDHFEVITSSITASKGTAVYNPSTKKIDWTIGDIREETVTMSYQIKVIDDMWPTAAWPSNWSSLDTVGPFGYTNEPNAGLNPVYTNASATLSYKDPNNINSTMDFPMPKVPVPPVLRLNIIKAINGTGLPKEFEINISGNLLNQTSTNFNHFTYGGTHKFWGLKQGLYTATEAYLPYNYKLVGISAPVNITYSNPEDSITVTNEPKKTGWFYDDDEEKNYFHVGGVIIADMNFDSKKIEIAKA</sequence>